<feature type="region of interest" description="Disordered" evidence="1">
    <location>
        <begin position="133"/>
        <end position="158"/>
    </location>
</feature>
<comment type="caution">
    <text evidence="2">The sequence shown here is derived from an EMBL/GenBank/DDBJ whole genome shotgun (WGS) entry which is preliminary data.</text>
</comment>
<dbReference type="EMBL" id="BARS01027629">
    <property type="protein sequence ID" value="GAG00057.1"/>
    <property type="molecule type" value="Genomic_DNA"/>
</dbReference>
<feature type="compositionally biased region" description="Basic and acidic residues" evidence="1">
    <location>
        <begin position="138"/>
        <end position="150"/>
    </location>
</feature>
<name>X0ULB0_9ZZZZ</name>
<evidence type="ECO:0000256" key="1">
    <source>
        <dbReference type="SAM" id="MobiDB-lite"/>
    </source>
</evidence>
<accession>X0ULB0</accession>
<protein>
    <submittedName>
        <fullName evidence="2">Uncharacterized protein</fullName>
    </submittedName>
</protein>
<reference evidence="2" key="1">
    <citation type="journal article" date="2014" name="Front. Microbiol.">
        <title>High frequency of phylogenetically diverse reductive dehalogenase-homologous genes in deep subseafloor sedimentary metagenomes.</title>
        <authorList>
            <person name="Kawai M."/>
            <person name="Futagami T."/>
            <person name="Toyoda A."/>
            <person name="Takaki Y."/>
            <person name="Nishi S."/>
            <person name="Hori S."/>
            <person name="Arai W."/>
            <person name="Tsubouchi T."/>
            <person name="Morono Y."/>
            <person name="Uchiyama I."/>
            <person name="Ito T."/>
            <person name="Fujiyama A."/>
            <person name="Inagaki F."/>
            <person name="Takami H."/>
        </authorList>
    </citation>
    <scope>NUCLEOTIDE SEQUENCE</scope>
    <source>
        <strain evidence="2">Expedition CK06-06</strain>
    </source>
</reference>
<sequence length="158" mass="19002">EQREKKKHDASVQNAYNHALYDMLFLVMTYLVRENGYQFRHRMFFNQRIIQGDALVFAKTGKKGIRLAGSPGTVDDENSRDGETHRLRITQYAIFERSFFERFELVKYRHDPCGRNEQNEEYKKCRYYPAVQPGKSSRMFEENQHTEQKRPSNNRRKR</sequence>
<feature type="non-terminal residue" evidence="2">
    <location>
        <position position="1"/>
    </location>
</feature>
<gene>
    <name evidence="2" type="ORF">S01H1_43370</name>
</gene>
<dbReference type="AlphaFoldDB" id="X0ULB0"/>
<organism evidence="2">
    <name type="scientific">marine sediment metagenome</name>
    <dbReference type="NCBI Taxonomy" id="412755"/>
    <lineage>
        <taxon>unclassified sequences</taxon>
        <taxon>metagenomes</taxon>
        <taxon>ecological metagenomes</taxon>
    </lineage>
</organism>
<proteinExistence type="predicted"/>
<evidence type="ECO:0000313" key="2">
    <source>
        <dbReference type="EMBL" id="GAG00057.1"/>
    </source>
</evidence>